<dbReference type="EMBL" id="DOOG01000165">
    <property type="protein sequence ID" value="HBV00280.1"/>
    <property type="molecule type" value="Genomic_DNA"/>
</dbReference>
<dbReference type="InterPro" id="IPR020449">
    <property type="entry name" value="Tscrpt_reg_AraC-type_HTH"/>
</dbReference>
<dbReference type="PROSITE" id="PS01124">
    <property type="entry name" value="HTH_ARAC_FAMILY_2"/>
    <property type="match status" value="1"/>
</dbReference>
<dbReference type="PANTHER" id="PTHR47893:SF1">
    <property type="entry name" value="REGULATORY PROTEIN PCHR"/>
    <property type="match status" value="1"/>
</dbReference>
<dbReference type="GO" id="GO:0003700">
    <property type="term" value="F:DNA-binding transcription factor activity"/>
    <property type="evidence" value="ECO:0007669"/>
    <property type="project" value="InterPro"/>
</dbReference>
<dbReference type="InterPro" id="IPR018062">
    <property type="entry name" value="HTH_AraC-typ_CS"/>
</dbReference>
<dbReference type="Pfam" id="PF12833">
    <property type="entry name" value="HTH_18"/>
    <property type="match status" value="1"/>
</dbReference>
<evidence type="ECO:0000313" key="6">
    <source>
        <dbReference type="EMBL" id="HCW67217.1"/>
    </source>
</evidence>
<dbReference type="EMBL" id="DPOP01000072">
    <property type="protein sequence ID" value="HCW67217.1"/>
    <property type="molecule type" value="Genomic_DNA"/>
</dbReference>
<keyword evidence="3" id="KW-0804">Transcription</keyword>
<dbReference type="Proteomes" id="UP000264753">
    <property type="component" value="Unassembled WGS sequence"/>
</dbReference>
<dbReference type="SUPFAM" id="SSF46689">
    <property type="entry name" value="Homeodomain-like"/>
    <property type="match status" value="2"/>
</dbReference>
<dbReference type="InterPro" id="IPR053142">
    <property type="entry name" value="PchR_regulatory_protein"/>
</dbReference>
<evidence type="ECO:0000313" key="7">
    <source>
        <dbReference type="Proteomes" id="UP000264179"/>
    </source>
</evidence>
<dbReference type="PRINTS" id="PR00032">
    <property type="entry name" value="HTHARAC"/>
</dbReference>
<evidence type="ECO:0000313" key="8">
    <source>
        <dbReference type="Proteomes" id="UP000264753"/>
    </source>
</evidence>
<accession>A0A358HYP7</accession>
<evidence type="ECO:0000259" key="4">
    <source>
        <dbReference type="PROSITE" id="PS01124"/>
    </source>
</evidence>
<keyword evidence="2" id="KW-0238">DNA-binding</keyword>
<organism evidence="5 8">
    <name type="scientific">Thalassospira lucentensis</name>
    <dbReference type="NCBI Taxonomy" id="168935"/>
    <lineage>
        <taxon>Bacteria</taxon>
        <taxon>Pseudomonadati</taxon>
        <taxon>Pseudomonadota</taxon>
        <taxon>Alphaproteobacteria</taxon>
        <taxon>Rhodospirillales</taxon>
        <taxon>Thalassospiraceae</taxon>
        <taxon>Thalassospira</taxon>
    </lineage>
</organism>
<dbReference type="Proteomes" id="UP000264179">
    <property type="component" value="Unassembled WGS sequence"/>
</dbReference>
<reference evidence="7 8" key="1">
    <citation type="journal article" date="2018" name="Nat. Biotechnol.">
        <title>A standardized bacterial taxonomy based on genome phylogeny substantially revises the tree of life.</title>
        <authorList>
            <person name="Parks D.H."/>
            <person name="Chuvochina M."/>
            <person name="Waite D.W."/>
            <person name="Rinke C."/>
            <person name="Skarshewski A."/>
            <person name="Chaumeil P.A."/>
            <person name="Hugenholtz P."/>
        </authorList>
    </citation>
    <scope>NUCLEOTIDE SEQUENCE [LARGE SCALE GENOMIC DNA]</scope>
    <source>
        <strain evidence="5">UBA8707</strain>
        <strain evidence="6">UBA9881</strain>
    </source>
</reference>
<dbReference type="Gene3D" id="1.10.10.60">
    <property type="entry name" value="Homeodomain-like"/>
    <property type="match status" value="1"/>
</dbReference>
<dbReference type="SMART" id="SM00342">
    <property type="entry name" value="HTH_ARAC"/>
    <property type="match status" value="1"/>
</dbReference>
<protein>
    <submittedName>
        <fullName evidence="5">AraC family transcriptional regulator</fullName>
    </submittedName>
</protein>
<comment type="caution">
    <text evidence="5">The sequence shown here is derived from an EMBL/GenBank/DDBJ whole genome shotgun (WGS) entry which is preliminary data.</text>
</comment>
<gene>
    <name evidence="5" type="ORF">DEF21_20580</name>
    <name evidence="6" type="ORF">DHR80_08395</name>
</gene>
<evidence type="ECO:0000256" key="2">
    <source>
        <dbReference type="ARBA" id="ARBA00023125"/>
    </source>
</evidence>
<dbReference type="PROSITE" id="PS00041">
    <property type="entry name" value="HTH_ARAC_FAMILY_1"/>
    <property type="match status" value="1"/>
</dbReference>
<name>A0A358HYP7_9PROT</name>
<dbReference type="InterPro" id="IPR018060">
    <property type="entry name" value="HTH_AraC"/>
</dbReference>
<dbReference type="PANTHER" id="PTHR47893">
    <property type="entry name" value="REGULATORY PROTEIN PCHR"/>
    <property type="match status" value="1"/>
</dbReference>
<evidence type="ECO:0000256" key="1">
    <source>
        <dbReference type="ARBA" id="ARBA00023015"/>
    </source>
</evidence>
<sequence length="298" mass="33157">MGGLLAGGGALMSGRMSFSDTRSYLDIHTSDTMEMTNAIADYEVGAAVKVAIVLKGRVQAEFDGVPVDLDARDHPVGFIWSVSQPSKVRRYIHKGSEISKVMISAHLDWVVEKLKKSPSRYRGIVDFFQSGISVRTWQPSRRILALANQLIYPQTDEPLLRELYSESRGLEIFAEALGALQAEENTQKEPDPIDQYFKAQEIREFIIEHIPDDLSLTTLSLSLGMSVANLQRIFKNAYGTTIKDFIRETRLVAARDAMEKDGLTIGQAAWLAGYSSPANFATAFKRVFGMSPSDSRDR</sequence>
<dbReference type="AlphaFoldDB" id="A0A358HYP7"/>
<feature type="domain" description="HTH araC/xylS-type" evidence="4">
    <location>
        <begin position="200"/>
        <end position="298"/>
    </location>
</feature>
<proteinExistence type="predicted"/>
<keyword evidence="1" id="KW-0805">Transcription regulation</keyword>
<evidence type="ECO:0000256" key="3">
    <source>
        <dbReference type="ARBA" id="ARBA00023163"/>
    </source>
</evidence>
<dbReference type="GO" id="GO:0043565">
    <property type="term" value="F:sequence-specific DNA binding"/>
    <property type="evidence" value="ECO:0007669"/>
    <property type="project" value="InterPro"/>
</dbReference>
<dbReference type="InterPro" id="IPR009057">
    <property type="entry name" value="Homeodomain-like_sf"/>
</dbReference>
<evidence type="ECO:0000313" key="5">
    <source>
        <dbReference type="EMBL" id="HBV00280.1"/>
    </source>
</evidence>